<dbReference type="AlphaFoldDB" id="A0AAU9PMA1"/>
<organism evidence="1 2">
    <name type="scientific">Lactuca virosa</name>
    <dbReference type="NCBI Taxonomy" id="75947"/>
    <lineage>
        <taxon>Eukaryota</taxon>
        <taxon>Viridiplantae</taxon>
        <taxon>Streptophyta</taxon>
        <taxon>Embryophyta</taxon>
        <taxon>Tracheophyta</taxon>
        <taxon>Spermatophyta</taxon>
        <taxon>Magnoliopsida</taxon>
        <taxon>eudicotyledons</taxon>
        <taxon>Gunneridae</taxon>
        <taxon>Pentapetalae</taxon>
        <taxon>asterids</taxon>
        <taxon>campanulids</taxon>
        <taxon>Asterales</taxon>
        <taxon>Asteraceae</taxon>
        <taxon>Cichorioideae</taxon>
        <taxon>Cichorieae</taxon>
        <taxon>Lactucinae</taxon>
        <taxon>Lactuca</taxon>
    </lineage>
</organism>
<sequence length="85" mass="9951">MLTPDLDITTDRNRCNCCLEKPTGVALRICEFLLLAAFLVAETRLLMNLQTFEGEINMKCLFIHNCIFFKRNENLKRDHQKVFIT</sequence>
<accession>A0AAU9PMA1</accession>
<evidence type="ECO:0000313" key="2">
    <source>
        <dbReference type="Proteomes" id="UP001157418"/>
    </source>
</evidence>
<comment type="caution">
    <text evidence="1">The sequence shown here is derived from an EMBL/GenBank/DDBJ whole genome shotgun (WGS) entry which is preliminary data.</text>
</comment>
<keyword evidence="2" id="KW-1185">Reference proteome</keyword>
<evidence type="ECO:0000313" key="1">
    <source>
        <dbReference type="EMBL" id="CAH1451478.1"/>
    </source>
</evidence>
<dbReference type="Proteomes" id="UP001157418">
    <property type="component" value="Unassembled WGS sequence"/>
</dbReference>
<gene>
    <name evidence="1" type="ORF">LVIROSA_LOCUS36836</name>
</gene>
<protein>
    <submittedName>
        <fullName evidence="1">Uncharacterized protein</fullName>
    </submittedName>
</protein>
<name>A0AAU9PMA1_9ASTR</name>
<reference evidence="1 2" key="1">
    <citation type="submission" date="2022-01" db="EMBL/GenBank/DDBJ databases">
        <authorList>
            <person name="Xiong W."/>
            <person name="Schranz E."/>
        </authorList>
    </citation>
    <scope>NUCLEOTIDE SEQUENCE [LARGE SCALE GENOMIC DNA]</scope>
</reference>
<dbReference type="EMBL" id="CAKMRJ010005745">
    <property type="protein sequence ID" value="CAH1451478.1"/>
    <property type="molecule type" value="Genomic_DNA"/>
</dbReference>
<proteinExistence type="predicted"/>